<comment type="caution">
    <text evidence="1">The sequence shown here is derived from an EMBL/GenBank/DDBJ whole genome shotgun (WGS) entry which is preliminary data.</text>
</comment>
<dbReference type="EMBL" id="BGZK01000297">
    <property type="protein sequence ID" value="GBP34992.1"/>
    <property type="molecule type" value="Genomic_DNA"/>
</dbReference>
<dbReference type="AlphaFoldDB" id="A0A4C1V9B4"/>
<proteinExistence type="predicted"/>
<keyword evidence="2" id="KW-1185">Reference proteome</keyword>
<name>A0A4C1V9B4_EUMVA</name>
<organism evidence="1 2">
    <name type="scientific">Eumeta variegata</name>
    <name type="common">Bagworm moth</name>
    <name type="synonym">Eumeta japonica</name>
    <dbReference type="NCBI Taxonomy" id="151549"/>
    <lineage>
        <taxon>Eukaryota</taxon>
        <taxon>Metazoa</taxon>
        <taxon>Ecdysozoa</taxon>
        <taxon>Arthropoda</taxon>
        <taxon>Hexapoda</taxon>
        <taxon>Insecta</taxon>
        <taxon>Pterygota</taxon>
        <taxon>Neoptera</taxon>
        <taxon>Endopterygota</taxon>
        <taxon>Lepidoptera</taxon>
        <taxon>Glossata</taxon>
        <taxon>Ditrysia</taxon>
        <taxon>Tineoidea</taxon>
        <taxon>Psychidae</taxon>
        <taxon>Oiketicinae</taxon>
        <taxon>Eumeta</taxon>
    </lineage>
</organism>
<protein>
    <submittedName>
        <fullName evidence="1">Uncharacterized protein</fullName>
    </submittedName>
</protein>
<dbReference type="Proteomes" id="UP000299102">
    <property type="component" value="Unassembled WGS sequence"/>
</dbReference>
<gene>
    <name evidence="1" type="ORF">EVAR_28457_1</name>
</gene>
<reference evidence="1 2" key="1">
    <citation type="journal article" date="2019" name="Commun. Biol.">
        <title>The bagworm genome reveals a unique fibroin gene that provides high tensile strength.</title>
        <authorList>
            <person name="Kono N."/>
            <person name="Nakamura H."/>
            <person name="Ohtoshi R."/>
            <person name="Tomita M."/>
            <person name="Numata K."/>
            <person name="Arakawa K."/>
        </authorList>
    </citation>
    <scope>NUCLEOTIDE SEQUENCE [LARGE SCALE GENOMIC DNA]</scope>
</reference>
<evidence type="ECO:0000313" key="2">
    <source>
        <dbReference type="Proteomes" id="UP000299102"/>
    </source>
</evidence>
<evidence type="ECO:0000313" key="1">
    <source>
        <dbReference type="EMBL" id="GBP34992.1"/>
    </source>
</evidence>
<accession>A0A4C1V9B4</accession>
<sequence>MNFTFRSIETLVKTASELLQFHGSRTYLAFQLALVLKTKHNNSHRAEATRAESPGVRLRSLDLKSSVLTRYGLGQGSYSPMQWRCLVVGMIFETQKNMGRADCQPRLAVYHNKSSYKQLNSLALEWDDSAVECVDFELGAVGFDPDHRQIRQTSFN</sequence>